<reference evidence="3" key="1">
    <citation type="journal article" date="2019" name="Int. J. Syst. Evol. Microbiol.">
        <title>The Global Catalogue of Microorganisms (GCM) 10K type strain sequencing project: providing services to taxonomists for standard genome sequencing and annotation.</title>
        <authorList>
            <consortium name="The Broad Institute Genomics Platform"/>
            <consortium name="The Broad Institute Genome Sequencing Center for Infectious Disease"/>
            <person name="Wu L."/>
            <person name="Ma J."/>
        </authorList>
    </citation>
    <scope>NUCLEOTIDE SEQUENCE [LARGE SCALE GENOMIC DNA]</scope>
    <source>
        <strain evidence="3">R28</strain>
    </source>
</reference>
<accession>A0ABW4VXE4</accession>
<keyword evidence="1" id="KW-1133">Transmembrane helix</keyword>
<gene>
    <name evidence="2" type="ORF">ACFSJF_03570</name>
</gene>
<feature type="transmembrane region" description="Helical" evidence="1">
    <location>
        <begin position="6"/>
        <end position="22"/>
    </location>
</feature>
<protein>
    <submittedName>
        <fullName evidence="2">Uncharacterized protein</fullName>
    </submittedName>
</protein>
<dbReference type="EMBL" id="JBHUHQ010000006">
    <property type="protein sequence ID" value="MFD2043361.1"/>
    <property type="molecule type" value="Genomic_DNA"/>
</dbReference>
<organism evidence="2 3">
    <name type="scientific">Ornithinibacillus salinisoli</name>
    <dbReference type="NCBI Taxonomy" id="1848459"/>
    <lineage>
        <taxon>Bacteria</taxon>
        <taxon>Bacillati</taxon>
        <taxon>Bacillota</taxon>
        <taxon>Bacilli</taxon>
        <taxon>Bacillales</taxon>
        <taxon>Bacillaceae</taxon>
        <taxon>Ornithinibacillus</taxon>
    </lineage>
</organism>
<sequence>MLLEIMLIGVIIALILFIVYDRRTTKEVKAHKDTIESQHALIEVLGERLKEKDITKGKFD</sequence>
<comment type="caution">
    <text evidence="2">The sequence shown here is derived from an EMBL/GenBank/DDBJ whole genome shotgun (WGS) entry which is preliminary data.</text>
</comment>
<evidence type="ECO:0000256" key="1">
    <source>
        <dbReference type="SAM" id="Phobius"/>
    </source>
</evidence>
<evidence type="ECO:0000313" key="2">
    <source>
        <dbReference type="EMBL" id="MFD2043361.1"/>
    </source>
</evidence>
<evidence type="ECO:0000313" key="3">
    <source>
        <dbReference type="Proteomes" id="UP001597383"/>
    </source>
</evidence>
<keyword evidence="3" id="KW-1185">Reference proteome</keyword>
<dbReference type="Proteomes" id="UP001597383">
    <property type="component" value="Unassembled WGS sequence"/>
</dbReference>
<proteinExistence type="predicted"/>
<name>A0ABW4VXE4_9BACI</name>
<dbReference type="RefSeq" id="WP_377555088.1">
    <property type="nucleotide sequence ID" value="NZ_JBHUHQ010000006.1"/>
</dbReference>
<keyword evidence="1" id="KW-0472">Membrane</keyword>
<keyword evidence="1" id="KW-0812">Transmembrane</keyword>